<comment type="caution">
    <text evidence="4">The sequence shown here is derived from an EMBL/GenBank/DDBJ whole genome shotgun (WGS) entry which is preliminary data.</text>
</comment>
<dbReference type="Pfam" id="PF00106">
    <property type="entry name" value="adh_short"/>
    <property type="match status" value="1"/>
</dbReference>
<accession>A0A939PB96</accession>
<dbReference type="AlphaFoldDB" id="A0A939PB96"/>
<dbReference type="RefSeq" id="WP_208257485.1">
    <property type="nucleotide sequence ID" value="NZ_JAGEOJ010000008.1"/>
</dbReference>
<name>A0A939PB96_9ACTN</name>
<protein>
    <submittedName>
        <fullName evidence="4">SDR family NAD(P)-dependent oxidoreductase</fullName>
    </submittedName>
</protein>
<dbReference type="SUPFAM" id="SSF51735">
    <property type="entry name" value="NAD(P)-binding Rossmann-fold domains"/>
    <property type="match status" value="1"/>
</dbReference>
<reference evidence="4" key="1">
    <citation type="submission" date="2021-03" db="EMBL/GenBank/DDBJ databases">
        <authorList>
            <person name="Kanchanasin P."/>
            <person name="Saeng-In P."/>
            <person name="Phongsopitanun W."/>
            <person name="Yuki M."/>
            <person name="Kudo T."/>
            <person name="Ohkuma M."/>
            <person name="Tanasupawat S."/>
        </authorList>
    </citation>
    <scope>NUCLEOTIDE SEQUENCE</scope>
    <source>
        <strain evidence="4">GKU 128</strain>
    </source>
</reference>
<evidence type="ECO:0000256" key="2">
    <source>
        <dbReference type="ARBA" id="ARBA00023002"/>
    </source>
</evidence>
<evidence type="ECO:0000313" key="4">
    <source>
        <dbReference type="EMBL" id="MBO2449607.1"/>
    </source>
</evidence>
<dbReference type="Proteomes" id="UP000669179">
    <property type="component" value="Unassembled WGS sequence"/>
</dbReference>
<keyword evidence="5" id="KW-1185">Reference proteome</keyword>
<gene>
    <name evidence="4" type="ORF">J4573_21075</name>
</gene>
<evidence type="ECO:0000256" key="3">
    <source>
        <dbReference type="RuleBase" id="RU000363"/>
    </source>
</evidence>
<proteinExistence type="inferred from homology"/>
<keyword evidence="2" id="KW-0560">Oxidoreductase</keyword>
<dbReference type="PRINTS" id="PR00080">
    <property type="entry name" value="SDRFAMILY"/>
</dbReference>
<dbReference type="Gene3D" id="3.40.50.720">
    <property type="entry name" value="NAD(P)-binding Rossmann-like Domain"/>
    <property type="match status" value="1"/>
</dbReference>
<dbReference type="InterPro" id="IPR002347">
    <property type="entry name" value="SDR_fam"/>
</dbReference>
<dbReference type="EMBL" id="JAGEOJ010000008">
    <property type="protein sequence ID" value="MBO2449607.1"/>
    <property type="molecule type" value="Genomic_DNA"/>
</dbReference>
<evidence type="ECO:0000256" key="1">
    <source>
        <dbReference type="ARBA" id="ARBA00006484"/>
    </source>
</evidence>
<evidence type="ECO:0000313" key="5">
    <source>
        <dbReference type="Proteomes" id="UP000669179"/>
    </source>
</evidence>
<dbReference type="PANTHER" id="PTHR44196:SF1">
    <property type="entry name" value="DEHYDROGENASE_REDUCTASE SDR FAMILY MEMBER 7B"/>
    <property type="match status" value="1"/>
</dbReference>
<dbReference type="InterPro" id="IPR036291">
    <property type="entry name" value="NAD(P)-bd_dom_sf"/>
</dbReference>
<dbReference type="GO" id="GO:0016491">
    <property type="term" value="F:oxidoreductase activity"/>
    <property type="evidence" value="ECO:0007669"/>
    <property type="project" value="UniProtKB-KW"/>
</dbReference>
<dbReference type="GO" id="GO:0016020">
    <property type="term" value="C:membrane"/>
    <property type="evidence" value="ECO:0007669"/>
    <property type="project" value="TreeGrafter"/>
</dbReference>
<organism evidence="4 5">
    <name type="scientific">Actinomadura barringtoniae</name>
    <dbReference type="NCBI Taxonomy" id="1427535"/>
    <lineage>
        <taxon>Bacteria</taxon>
        <taxon>Bacillati</taxon>
        <taxon>Actinomycetota</taxon>
        <taxon>Actinomycetes</taxon>
        <taxon>Streptosporangiales</taxon>
        <taxon>Thermomonosporaceae</taxon>
        <taxon>Actinomadura</taxon>
    </lineage>
</organism>
<dbReference type="CDD" id="cd05233">
    <property type="entry name" value="SDR_c"/>
    <property type="match status" value="1"/>
</dbReference>
<dbReference type="PRINTS" id="PR00081">
    <property type="entry name" value="GDHRDH"/>
</dbReference>
<sequence length="260" mass="27478">MTDLRGSRILLTGASSGIGRALAIALAGHGARVAVSARREPELRKLPAEHVLPADLSIRGAAATLAERAAHAMGGIDILINNAGVSVIAPQSDLGDDDEARASFETNFWTPLALARAALPAMPGNGTIVNVTSTVQSVPLPLLGYYAASKSALAQATRALRHELRHTDIRVLEIVPGSTDTPLRDIDLLPWRGGKPPRTFPPVPPESVAAATIKALRKNKQRMVHPAYSLAPLELPVIGRLVASIAARRIRTESETLPTP</sequence>
<comment type="similarity">
    <text evidence="1 3">Belongs to the short-chain dehydrogenases/reductases (SDR) family.</text>
</comment>
<dbReference type="PANTHER" id="PTHR44196">
    <property type="entry name" value="DEHYDROGENASE/REDUCTASE SDR FAMILY MEMBER 7B"/>
    <property type="match status" value="1"/>
</dbReference>